<dbReference type="GO" id="GO:0005737">
    <property type="term" value="C:cytoplasm"/>
    <property type="evidence" value="ECO:0007669"/>
    <property type="project" value="TreeGrafter"/>
</dbReference>
<dbReference type="PANTHER" id="PTHR23003:SF3">
    <property type="entry name" value="FI21236P1-RELATED"/>
    <property type="match status" value="1"/>
</dbReference>
<reference evidence="5" key="2">
    <citation type="submission" date="2021-01" db="EMBL/GenBank/DDBJ databases">
        <authorList>
            <person name="Schikora-Tamarit M.A."/>
        </authorList>
    </citation>
    <scope>NUCLEOTIDE SEQUENCE</scope>
    <source>
        <strain evidence="5">CBS6341</strain>
    </source>
</reference>
<evidence type="ECO:0000313" key="6">
    <source>
        <dbReference type="Proteomes" id="UP000769528"/>
    </source>
</evidence>
<reference evidence="5" key="1">
    <citation type="journal article" date="2021" name="Open Biol.">
        <title>Shared evolutionary footprints suggest mitochondrial oxidative damage underlies multiple complex I losses in fungi.</title>
        <authorList>
            <person name="Schikora-Tamarit M.A."/>
            <person name="Marcet-Houben M."/>
            <person name="Nosek J."/>
            <person name="Gabaldon T."/>
        </authorList>
    </citation>
    <scope>NUCLEOTIDE SEQUENCE</scope>
    <source>
        <strain evidence="5">CBS6341</strain>
    </source>
</reference>
<dbReference type="Proteomes" id="UP000769528">
    <property type="component" value="Unassembled WGS sequence"/>
</dbReference>
<feature type="compositionally biased region" description="Basic residues" evidence="3">
    <location>
        <begin position="191"/>
        <end position="205"/>
    </location>
</feature>
<dbReference type="InterPro" id="IPR012677">
    <property type="entry name" value="Nucleotide-bd_a/b_plait_sf"/>
</dbReference>
<comment type="caution">
    <text evidence="5">The sequence shown here is derived from an EMBL/GenBank/DDBJ whole genome shotgun (WGS) entry which is preliminary data.</text>
</comment>
<keyword evidence="6" id="KW-1185">Reference proteome</keyword>
<dbReference type="Pfam" id="PF00076">
    <property type="entry name" value="RRM_1"/>
    <property type="match status" value="1"/>
</dbReference>
<evidence type="ECO:0000256" key="2">
    <source>
        <dbReference type="PROSITE-ProRule" id="PRU00176"/>
    </source>
</evidence>
<dbReference type="InterPro" id="IPR000504">
    <property type="entry name" value="RRM_dom"/>
</dbReference>
<evidence type="ECO:0000256" key="3">
    <source>
        <dbReference type="SAM" id="MobiDB-lite"/>
    </source>
</evidence>
<dbReference type="SMART" id="SM00360">
    <property type="entry name" value="RRM"/>
    <property type="match status" value="1"/>
</dbReference>
<organism evidence="5 6">
    <name type="scientific">Wickerhamomyces mucosus</name>
    <dbReference type="NCBI Taxonomy" id="1378264"/>
    <lineage>
        <taxon>Eukaryota</taxon>
        <taxon>Fungi</taxon>
        <taxon>Dikarya</taxon>
        <taxon>Ascomycota</taxon>
        <taxon>Saccharomycotina</taxon>
        <taxon>Saccharomycetes</taxon>
        <taxon>Phaffomycetales</taxon>
        <taxon>Wickerhamomycetaceae</taxon>
        <taxon>Wickerhamomyces</taxon>
    </lineage>
</organism>
<dbReference type="OrthoDB" id="3978355at2759"/>
<dbReference type="SUPFAM" id="SSF54928">
    <property type="entry name" value="RNA-binding domain, RBD"/>
    <property type="match status" value="1"/>
</dbReference>
<dbReference type="PANTHER" id="PTHR23003">
    <property type="entry name" value="RNA RECOGNITION MOTIF RRM DOMAIN CONTAINING PROTEIN"/>
    <property type="match status" value="1"/>
</dbReference>
<protein>
    <recommendedName>
        <fullName evidence="4">RRM domain-containing protein</fullName>
    </recommendedName>
</protein>
<name>A0A9P8TJ71_9ASCO</name>
<feature type="domain" description="RRM" evidence="4">
    <location>
        <begin position="270"/>
        <end position="355"/>
    </location>
</feature>
<proteinExistence type="predicted"/>
<dbReference type="InterPro" id="IPR035979">
    <property type="entry name" value="RBD_domain_sf"/>
</dbReference>
<dbReference type="EMBL" id="JAEUBF010000039">
    <property type="protein sequence ID" value="KAH3680794.1"/>
    <property type="molecule type" value="Genomic_DNA"/>
</dbReference>
<dbReference type="GO" id="GO:0003729">
    <property type="term" value="F:mRNA binding"/>
    <property type="evidence" value="ECO:0007669"/>
    <property type="project" value="TreeGrafter"/>
</dbReference>
<dbReference type="InterPro" id="IPR050374">
    <property type="entry name" value="RRT5_SRSF_SR"/>
</dbReference>
<dbReference type="AlphaFoldDB" id="A0A9P8TJ71"/>
<keyword evidence="1 2" id="KW-0694">RNA-binding</keyword>
<dbReference type="PROSITE" id="PS50102">
    <property type="entry name" value="RRM"/>
    <property type="match status" value="1"/>
</dbReference>
<dbReference type="Gene3D" id="3.30.70.330">
    <property type="match status" value="1"/>
</dbReference>
<accession>A0A9P8TJ71</accession>
<evidence type="ECO:0000256" key="1">
    <source>
        <dbReference type="ARBA" id="ARBA00022884"/>
    </source>
</evidence>
<feature type="region of interest" description="Disordered" evidence="3">
    <location>
        <begin position="186"/>
        <end position="206"/>
    </location>
</feature>
<dbReference type="GO" id="GO:0005634">
    <property type="term" value="C:nucleus"/>
    <property type="evidence" value="ECO:0007669"/>
    <property type="project" value="TreeGrafter"/>
</dbReference>
<sequence>MDHQSSNSNRKIYSIYIYNLPLHLQLTWRDLKKFILNFIPSLEILHIQLILNQRSNYYLNSSALIHLNNFIDSQDLIKFIDGYNWDGYILIARNDPINIEIIIPSTSSSTSSTSSSQLPLVNPQFIPFQSILPPLPPPLIPSFQFYPNQFQPQPLPPPPPPSSQQINVPSAIPMFYTPPFTQESSGFRSQSYHHHNNHNHNHSHNHQQQFYNHYITVPKRNYRSNSNSSTSLPLNRSLDSLRQYPYHSITDLKSFNHDNDEFQPGIIDNKRLFIGNIPYSTTWQELKDFLKNQLKINEFHVDIPLDLNNNSRNLGLSRGFAIVIFDNEEDSLKCINLLDGLEFGNRILSVRFDRFPFRRQSSITSQQSLILNEFDNNLDNNDNQKLKEKTDAEIVDDKPQSYNNIITSDELSNEKNFEDEARSLIDSIRALKVDKV</sequence>
<dbReference type="GO" id="GO:1990904">
    <property type="term" value="C:ribonucleoprotein complex"/>
    <property type="evidence" value="ECO:0007669"/>
    <property type="project" value="TreeGrafter"/>
</dbReference>
<evidence type="ECO:0000313" key="5">
    <source>
        <dbReference type="EMBL" id="KAH3680794.1"/>
    </source>
</evidence>
<gene>
    <name evidence="5" type="ORF">WICMUC_000145</name>
</gene>
<evidence type="ECO:0000259" key="4">
    <source>
        <dbReference type="PROSITE" id="PS50102"/>
    </source>
</evidence>